<dbReference type="AlphaFoldDB" id="B2VVZ7"/>
<proteinExistence type="predicted"/>
<dbReference type="Gene3D" id="2.60.40.180">
    <property type="entry name" value="Transthyretin/hydroxyisourate hydrolase domain"/>
    <property type="match status" value="1"/>
</dbReference>
<dbReference type="GO" id="GO:0006144">
    <property type="term" value="P:purine nucleobase metabolic process"/>
    <property type="evidence" value="ECO:0007669"/>
    <property type="project" value="TreeGrafter"/>
</dbReference>
<dbReference type="PANTHER" id="PTHR10395">
    <property type="entry name" value="URICASE AND TRANSTHYRETIN-RELATED"/>
    <property type="match status" value="1"/>
</dbReference>
<feature type="domain" description="Transthyretin/hydroxyisourate hydrolase" evidence="1">
    <location>
        <begin position="10"/>
        <end position="112"/>
    </location>
</feature>
<protein>
    <submittedName>
        <fullName evidence="2">Transthyretin domain containing protein</fullName>
    </submittedName>
</protein>
<dbReference type="PANTHER" id="PTHR10395:SF7">
    <property type="entry name" value="5-HYDROXYISOURATE HYDROLASE"/>
    <property type="match status" value="1"/>
</dbReference>
<dbReference type="SUPFAM" id="SSF49472">
    <property type="entry name" value="Transthyretin (synonym: prealbumin)"/>
    <property type="match status" value="1"/>
</dbReference>
<accession>B2VVZ7</accession>
<reference evidence="3" key="1">
    <citation type="journal article" date="2013" name="G3 (Bethesda)">
        <title>Comparative genomics of a plant-pathogenic fungus, Pyrenophora tritici-repentis, reveals transduplication and the impact of repeat elements on pathogenicity and population divergence.</title>
        <authorList>
            <person name="Manning V.A."/>
            <person name="Pandelova I."/>
            <person name="Dhillon B."/>
            <person name="Wilhelm L.J."/>
            <person name="Goodwin S.B."/>
            <person name="Berlin A.M."/>
            <person name="Figueroa M."/>
            <person name="Freitag M."/>
            <person name="Hane J.K."/>
            <person name="Henrissat B."/>
            <person name="Holman W.H."/>
            <person name="Kodira C.D."/>
            <person name="Martin J."/>
            <person name="Oliver R.P."/>
            <person name="Robbertse B."/>
            <person name="Schackwitz W."/>
            <person name="Schwartz D.C."/>
            <person name="Spatafora J.W."/>
            <person name="Turgeon B.G."/>
            <person name="Yandava C."/>
            <person name="Young S."/>
            <person name="Zhou S."/>
            <person name="Zeng Q."/>
            <person name="Grigoriev I.V."/>
            <person name="Ma L.-J."/>
            <person name="Ciuffetti L.M."/>
        </authorList>
    </citation>
    <scope>NUCLEOTIDE SEQUENCE [LARGE SCALE GENOMIC DNA]</scope>
    <source>
        <strain evidence="3">Pt-1C-BFP</strain>
    </source>
</reference>
<dbReference type="InParanoid" id="B2VVZ7"/>
<dbReference type="OrthoDB" id="10265230at2759"/>
<name>B2VVZ7_PYRTR</name>
<dbReference type="HOGENOM" id="CLU_115536_0_1_1"/>
<dbReference type="STRING" id="426418.B2VVZ7"/>
<dbReference type="InterPro" id="IPR023416">
    <property type="entry name" value="Transthyretin/HIU_hydrolase_d"/>
</dbReference>
<gene>
    <name evidence="2" type="ORF">PTRG_01359</name>
</gene>
<sequence length="141" mass="15049">MSTPTPKPPITCHILDTTLGRPAPSIPVTLTLHNPSSQSTPSSTTTPLKFTATTNTDGRVTAWTPATPFSTLSLQDVYTAQAGDARFSLTFDTGAYFEQRGIDAFFPEVVCRAESFEYCTVGGLFVGPGRDIWGKGELGDA</sequence>
<dbReference type="EMBL" id="DS231615">
    <property type="protein sequence ID" value="EDU40797.1"/>
    <property type="molecule type" value="Genomic_DNA"/>
</dbReference>
<dbReference type="OMA" id="ITCHILN"/>
<evidence type="ECO:0000313" key="2">
    <source>
        <dbReference type="EMBL" id="EDU40797.1"/>
    </source>
</evidence>
<evidence type="ECO:0000259" key="1">
    <source>
        <dbReference type="Pfam" id="PF00576"/>
    </source>
</evidence>
<evidence type="ECO:0000313" key="3">
    <source>
        <dbReference type="Proteomes" id="UP000001471"/>
    </source>
</evidence>
<dbReference type="Pfam" id="PF00576">
    <property type="entry name" value="Transthyretin"/>
    <property type="match status" value="1"/>
</dbReference>
<dbReference type="InterPro" id="IPR036817">
    <property type="entry name" value="Transthyretin/HIU_hydrolase_sf"/>
</dbReference>
<organism evidence="2 3">
    <name type="scientific">Pyrenophora tritici-repentis (strain Pt-1C-BFP)</name>
    <name type="common">Wheat tan spot fungus</name>
    <name type="synonym">Drechslera tritici-repentis</name>
    <dbReference type="NCBI Taxonomy" id="426418"/>
    <lineage>
        <taxon>Eukaryota</taxon>
        <taxon>Fungi</taxon>
        <taxon>Dikarya</taxon>
        <taxon>Ascomycota</taxon>
        <taxon>Pezizomycotina</taxon>
        <taxon>Dothideomycetes</taxon>
        <taxon>Pleosporomycetidae</taxon>
        <taxon>Pleosporales</taxon>
        <taxon>Pleosporineae</taxon>
        <taxon>Pleosporaceae</taxon>
        <taxon>Pyrenophora</taxon>
    </lineage>
</organism>
<dbReference type="PROSITE" id="PS00768">
    <property type="entry name" value="TRANSTHYRETIN_1"/>
    <property type="match status" value="1"/>
</dbReference>
<dbReference type="InterPro" id="IPR023418">
    <property type="entry name" value="Thyroxine_BS"/>
</dbReference>
<dbReference type="Proteomes" id="UP000001471">
    <property type="component" value="Unassembled WGS sequence"/>
</dbReference>